<evidence type="ECO:0000313" key="9">
    <source>
        <dbReference type="Proteomes" id="UP000722485"/>
    </source>
</evidence>
<dbReference type="Proteomes" id="UP000722485">
    <property type="component" value="Unassembled WGS sequence"/>
</dbReference>
<evidence type="ECO:0000256" key="2">
    <source>
        <dbReference type="ARBA" id="ARBA00022692"/>
    </source>
</evidence>
<keyword evidence="2 6" id="KW-0812">Transmembrane</keyword>
<organism evidence="8 9">
    <name type="scientific">Cylindrodendrum hubeiense</name>
    <dbReference type="NCBI Taxonomy" id="595255"/>
    <lineage>
        <taxon>Eukaryota</taxon>
        <taxon>Fungi</taxon>
        <taxon>Dikarya</taxon>
        <taxon>Ascomycota</taxon>
        <taxon>Pezizomycotina</taxon>
        <taxon>Sordariomycetes</taxon>
        <taxon>Hypocreomycetidae</taxon>
        <taxon>Hypocreales</taxon>
        <taxon>Nectriaceae</taxon>
        <taxon>Cylindrodendrum</taxon>
    </lineage>
</organism>
<feature type="signal peptide" evidence="7">
    <location>
        <begin position="1"/>
        <end position="17"/>
    </location>
</feature>
<comment type="caution">
    <text evidence="8">The sequence shown here is derived from an EMBL/GenBank/DDBJ whole genome shotgun (WGS) entry which is preliminary data.</text>
</comment>
<evidence type="ECO:0000313" key="8">
    <source>
        <dbReference type="EMBL" id="KAF7550390.1"/>
    </source>
</evidence>
<feature type="region of interest" description="Disordered" evidence="5">
    <location>
        <begin position="292"/>
        <end position="320"/>
    </location>
</feature>
<keyword evidence="3 6" id="KW-1133">Transmembrane helix</keyword>
<feature type="region of interest" description="Disordered" evidence="5">
    <location>
        <begin position="378"/>
        <end position="402"/>
    </location>
</feature>
<evidence type="ECO:0000256" key="1">
    <source>
        <dbReference type="ARBA" id="ARBA00004167"/>
    </source>
</evidence>
<reference evidence="8" key="1">
    <citation type="submission" date="2020-03" db="EMBL/GenBank/DDBJ databases">
        <title>Draft Genome Sequence of Cylindrodendrum hubeiense.</title>
        <authorList>
            <person name="Buettner E."/>
            <person name="Kellner H."/>
        </authorList>
    </citation>
    <scope>NUCLEOTIDE SEQUENCE</scope>
    <source>
        <strain evidence="8">IHI 201604</strain>
    </source>
</reference>
<dbReference type="PANTHER" id="PTHR15549">
    <property type="entry name" value="PAIRED IMMUNOGLOBULIN-LIKE TYPE 2 RECEPTOR"/>
    <property type="match status" value="1"/>
</dbReference>
<gene>
    <name evidence="8" type="ORF">G7Z17_g5737</name>
</gene>
<name>A0A9P5HB90_9HYPO</name>
<evidence type="ECO:0000256" key="3">
    <source>
        <dbReference type="ARBA" id="ARBA00022989"/>
    </source>
</evidence>
<protein>
    <submittedName>
        <fullName evidence="8">Uncharacterized protein</fullName>
    </submittedName>
</protein>
<sequence length="510" mass="52594">MQLRGLLFLGLLASAEGSRVVRRQDHDNAHVRRQATASSVDDTSAVDTAVVSSADPVSSTVVEVVTATSTSAVEVITSSSVVEDPITSSSVVDDTTTSSSAAADDTTVTRTVTVTDADADTITKKTTVQKTSTTTVLVTSTAFKTETETSTGATATSTVYETSTKWANKRRALDLAPRTVDNEGFVMVDAQPTAVPELPNGDEWELKDLLRRGHIMRRDTITNTVTVTVGGSDGKTVTSVVTQTVVSSTSSVTKITKTVTETEAVGASVTITTTSTLTVTSTMVTTGVVATSTATESSSSDSSSDSSNSGSSSSSSGLSTGAKAGIGAGAGVVALAALGIILWCCLKKRNKPSKSEIDDMFGSSEVPVGGTRLNSASPMTQANHGVESGLAPNRVPTKASEGYRGTAIGDGRTGYAKPNTFGAAYNAVSPETTYSRTATTSPGGEDRLPEHPSAVEMHSPANTAELGTDNIGAAKWHQDNAAEIDGSQVTSPRGSEPAEHVYEMPAQPYR</sequence>
<keyword evidence="9" id="KW-1185">Reference proteome</keyword>
<dbReference type="EMBL" id="JAANBB010000099">
    <property type="protein sequence ID" value="KAF7550390.1"/>
    <property type="molecule type" value="Genomic_DNA"/>
</dbReference>
<dbReference type="GO" id="GO:0071944">
    <property type="term" value="C:cell periphery"/>
    <property type="evidence" value="ECO:0007669"/>
    <property type="project" value="UniProtKB-ARBA"/>
</dbReference>
<dbReference type="OrthoDB" id="5103320at2759"/>
<keyword evidence="7" id="KW-0732">Signal</keyword>
<accession>A0A9P5HB90</accession>
<evidence type="ECO:0000256" key="7">
    <source>
        <dbReference type="SAM" id="SignalP"/>
    </source>
</evidence>
<proteinExistence type="predicted"/>
<feature type="compositionally biased region" description="Polar residues" evidence="5">
    <location>
        <begin position="432"/>
        <end position="442"/>
    </location>
</feature>
<comment type="subcellular location">
    <subcellularLocation>
        <location evidence="1">Membrane</location>
        <topology evidence="1">Single-pass membrane protein</topology>
    </subcellularLocation>
</comment>
<evidence type="ECO:0000256" key="6">
    <source>
        <dbReference type="SAM" id="Phobius"/>
    </source>
</evidence>
<feature type="region of interest" description="Disordered" evidence="5">
    <location>
        <begin position="432"/>
        <end position="510"/>
    </location>
</feature>
<dbReference type="AlphaFoldDB" id="A0A9P5HB90"/>
<dbReference type="InterPro" id="IPR051694">
    <property type="entry name" value="Immunoregulatory_rcpt-like"/>
</dbReference>
<evidence type="ECO:0000256" key="4">
    <source>
        <dbReference type="ARBA" id="ARBA00023136"/>
    </source>
</evidence>
<evidence type="ECO:0000256" key="5">
    <source>
        <dbReference type="SAM" id="MobiDB-lite"/>
    </source>
</evidence>
<feature type="chain" id="PRO_5040230937" evidence="7">
    <location>
        <begin position="18"/>
        <end position="510"/>
    </location>
</feature>
<keyword evidence="4 6" id="KW-0472">Membrane</keyword>
<dbReference type="GO" id="GO:0016020">
    <property type="term" value="C:membrane"/>
    <property type="evidence" value="ECO:0007669"/>
    <property type="project" value="UniProtKB-SubCell"/>
</dbReference>
<feature type="transmembrane region" description="Helical" evidence="6">
    <location>
        <begin position="324"/>
        <end position="346"/>
    </location>
</feature>